<feature type="binding site" evidence="8">
    <location>
        <position position="80"/>
    </location>
    <ligand>
        <name>substrate</name>
    </ligand>
</feature>
<evidence type="ECO:0000256" key="7">
    <source>
        <dbReference type="ARBA" id="ARBA00023239"/>
    </source>
</evidence>
<dbReference type="EMBL" id="JAVDYG010000001">
    <property type="protein sequence ID" value="MDR7361905.1"/>
    <property type="molecule type" value="Genomic_DNA"/>
</dbReference>
<comment type="catalytic activity">
    <reaction evidence="1 8">
        <text>3-dehydroquinate = 3-dehydroshikimate + H2O</text>
        <dbReference type="Rhea" id="RHEA:21096"/>
        <dbReference type="ChEBI" id="CHEBI:15377"/>
        <dbReference type="ChEBI" id="CHEBI:16630"/>
        <dbReference type="ChEBI" id="CHEBI:32364"/>
        <dbReference type="EC" id="4.2.1.10"/>
    </reaction>
</comment>
<dbReference type="NCBIfam" id="NF003807">
    <property type="entry name" value="PRK05395.1-4"/>
    <property type="match status" value="1"/>
</dbReference>
<evidence type="ECO:0000256" key="1">
    <source>
        <dbReference type="ARBA" id="ARBA00001864"/>
    </source>
</evidence>
<evidence type="ECO:0000256" key="5">
    <source>
        <dbReference type="ARBA" id="ARBA00012060"/>
    </source>
</evidence>
<evidence type="ECO:0000256" key="8">
    <source>
        <dbReference type="HAMAP-Rule" id="MF_00169"/>
    </source>
</evidence>
<dbReference type="Gene3D" id="3.40.50.9100">
    <property type="entry name" value="Dehydroquinase, class II"/>
    <property type="match status" value="1"/>
</dbReference>
<dbReference type="NCBIfam" id="TIGR01088">
    <property type="entry name" value="aroQ"/>
    <property type="match status" value="1"/>
</dbReference>
<dbReference type="CDD" id="cd00466">
    <property type="entry name" value="DHQase_II"/>
    <property type="match status" value="1"/>
</dbReference>
<feature type="binding site" evidence="8">
    <location>
        <position position="111"/>
    </location>
    <ligand>
        <name>substrate</name>
    </ligand>
</feature>
<dbReference type="PIRSF" id="PIRSF001399">
    <property type="entry name" value="DHquinase_II"/>
    <property type="match status" value="1"/>
</dbReference>
<feature type="active site" description="Proton donor" evidence="8">
    <location>
        <position position="100"/>
    </location>
</feature>
<dbReference type="EC" id="4.2.1.10" evidence="5 8"/>
<evidence type="ECO:0000256" key="3">
    <source>
        <dbReference type="ARBA" id="ARBA00011037"/>
    </source>
</evidence>
<comment type="subunit">
    <text evidence="4 8">Homododecamer.</text>
</comment>
<sequence length="144" mass="15915">MRTTYVLNGPNLNLLGHRDPDVYGTATLADVEQLCHDEGDRLGLQVMCRQSNHEGTLIDWIHEAFEQEAAVVGNFGAYTHTSIAIMDALAVVRAPVVEVHISDIYAREEFRHTSYVGLVADAHVVGRGIRGYVEALGKVVELWT</sequence>
<feature type="binding site" evidence="8">
    <location>
        <position position="74"/>
    </location>
    <ligand>
        <name>substrate</name>
    </ligand>
</feature>
<evidence type="ECO:0000313" key="10">
    <source>
        <dbReference type="Proteomes" id="UP001183648"/>
    </source>
</evidence>
<dbReference type="Pfam" id="PF01220">
    <property type="entry name" value="DHquinase_II"/>
    <property type="match status" value="1"/>
</dbReference>
<feature type="active site" description="Proton acceptor" evidence="8">
    <location>
        <position position="23"/>
    </location>
</feature>
<dbReference type="GO" id="GO:0003855">
    <property type="term" value="F:3-dehydroquinate dehydratase activity"/>
    <property type="evidence" value="ECO:0007669"/>
    <property type="project" value="UniProtKB-EC"/>
</dbReference>
<evidence type="ECO:0000256" key="6">
    <source>
        <dbReference type="ARBA" id="ARBA00023141"/>
    </source>
</evidence>
<dbReference type="PANTHER" id="PTHR21272">
    <property type="entry name" value="CATABOLIC 3-DEHYDROQUINASE"/>
    <property type="match status" value="1"/>
</dbReference>
<dbReference type="InterPro" id="IPR036441">
    <property type="entry name" value="DHquinase_II_sf"/>
</dbReference>
<keyword evidence="10" id="KW-1185">Reference proteome</keyword>
<keyword evidence="6 8" id="KW-0057">Aromatic amino acid biosynthesis</keyword>
<proteinExistence type="inferred from homology"/>
<evidence type="ECO:0000313" key="9">
    <source>
        <dbReference type="EMBL" id="MDR7361905.1"/>
    </source>
</evidence>
<organism evidence="9 10">
    <name type="scientific">Nocardioides marmoribigeumensis</name>
    <dbReference type="NCBI Taxonomy" id="433649"/>
    <lineage>
        <taxon>Bacteria</taxon>
        <taxon>Bacillati</taxon>
        <taxon>Actinomycetota</taxon>
        <taxon>Actinomycetes</taxon>
        <taxon>Propionibacteriales</taxon>
        <taxon>Nocardioidaceae</taxon>
        <taxon>Nocardioides</taxon>
    </lineage>
</organism>
<dbReference type="PANTHER" id="PTHR21272:SF3">
    <property type="entry name" value="CATABOLIC 3-DEHYDROQUINASE"/>
    <property type="match status" value="1"/>
</dbReference>
<comment type="caution">
    <text evidence="9">The sequence shown here is derived from an EMBL/GenBank/DDBJ whole genome shotgun (WGS) entry which is preliminary data.</text>
</comment>
<keyword evidence="7 8" id="KW-0456">Lyase</keyword>
<evidence type="ECO:0000256" key="2">
    <source>
        <dbReference type="ARBA" id="ARBA00004902"/>
    </source>
</evidence>
<dbReference type="InterPro" id="IPR018509">
    <property type="entry name" value="DHquinase_II_CS"/>
</dbReference>
<feature type="binding site" evidence="8">
    <location>
        <begin position="101"/>
        <end position="102"/>
    </location>
    <ligand>
        <name>substrate</name>
    </ligand>
</feature>
<gene>
    <name evidence="8" type="primary">aroQ</name>
    <name evidence="9" type="ORF">J2S63_001458</name>
</gene>
<reference evidence="9 10" key="1">
    <citation type="submission" date="2023-07" db="EMBL/GenBank/DDBJ databases">
        <title>Sequencing the genomes of 1000 actinobacteria strains.</title>
        <authorList>
            <person name="Klenk H.-P."/>
        </authorList>
    </citation>
    <scope>NUCLEOTIDE SEQUENCE [LARGE SCALE GENOMIC DNA]</scope>
    <source>
        <strain evidence="9 10">DSM 19426</strain>
    </source>
</reference>
<dbReference type="PROSITE" id="PS01029">
    <property type="entry name" value="DEHYDROQUINASE_II"/>
    <property type="match status" value="1"/>
</dbReference>
<comment type="function">
    <text evidence="8">Catalyzes a trans-dehydration via an enolate intermediate.</text>
</comment>
<dbReference type="SUPFAM" id="SSF52304">
    <property type="entry name" value="Type II 3-dehydroquinate dehydratase"/>
    <property type="match status" value="1"/>
</dbReference>
<comment type="pathway">
    <text evidence="2 8">Metabolic intermediate biosynthesis; chorismate biosynthesis; chorismate from D-erythrose 4-phosphate and phosphoenolpyruvate: step 3/7.</text>
</comment>
<dbReference type="NCBIfam" id="NF003805">
    <property type="entry name" value="PRK05395.1-2"/>
    <property type="match status" value="1"/>
</dbReference>
<dbReference type="HAMAP" id="MF_00169">
    <property type="entry name" value="AroQ"/>
    <property type="match status" value="1"/>
</dbReference>
<protein>
    <recommendedName>
        <fullName evidence="5 8">3-dehydroquinate dehydratase</fullName>
        <shortName evidence="8">3-dehydroquinase</shortName>
        <ecNumber evidence="5 8">4.2.1.10</ecNumber>
    </recommendedName>
    <alternativeName>
        <fullName evidence="8">Type II DHQase</fullName>
    </alternativeName>
</protein>
<feature type="binding site" evidence="8">
    <location>
        <position position="87"/>
    </location>
    <ligand>
        <name>substrate</name>
    </ligand>
</feature>
<dbReference type="NCBIfam" id="NF003806">
    <property type="entry name" value="PRK05395.1-3"/>
    <property type="match status" value="1"/>
</dbReference>
<comment type="similarity">
    <text evidence="3 8">Belongs to the type-II 3-dehydroquinase family.</text>
</comment>
<accession>A0ABU2BTF0</accession>
<dbReference type="InterPro" id="IPR001874">
    <property type="entry name" value="DHquinase_II"/>
</dbReference>
<name>A0ABU2BTF0_9ACTN</name>
<keyword evidence="8" id="KW-0028">Amino-acid biosynthesis</keyword>
<dbReference type="RefSeq" id="WP_310300597.1">
    <property type="nucleotide sequence ID" value="NZ_BAAAPS010000008.1"/>
</dbReference>
<dbReference type="Proteomes" id="UP001183648">
    <property type="component" value="Unassembled WGS sequence"/>
</dbReference>
<evidence type="ECO:0000256" key="4">
    <source>
        <dbReference type="ARBA" id="ARBA00011193"/>
    </source>
</evidence>
<feature type="site" description="Transition state stabilizer" evidence="8">
    <location>
        <position position="18"/>
    </location>
</feature>